<accession>A0A557S0F6</accession>
<dbReference type="Pfam" id="PF12679">
    <property type="entry name" value="ABC2_membrane_2"/>
    <property type="match status" value="1"/>
</dbReference>
<organism evidence="2 3">
    <name type="scientific">Sedimenticola selenatireducens</name>
    <dbReference type="NCBI Taxonomy" id="191960"/>
    <lineage>
        <taxon>Bacteria</taxon>
        <taxon>Pseudomonadati</taxon>
        <taxon>Pseudomonadota</taxon>
        <taxon>Gammaproteobacteria</taxon>
        <taxon>Chromatiales</taxon>
        <taxon>Sedimenticolaceae</taxon>
        <taxon>Sedimenticola</taxon>
    </lineage>
</organism>
<dbReference type="AlphaFoldDB" id="A0A557S0F6"/>
<feature type="transmembrane region" description="Helical" evidence="1">
    <location>
        <begin position="12"/>
        <end position="35"/>
    </location>
</feature>
<dbReference type="RefSeq" id="WP_144360067.1">
    <property type="nucleotide sequence ID" value="NZ_VMNH01000023.1"/>
</dbReference>
<feature type="transmembrane region" description="Helical" evidence="1">
    <location>
        <begin position="145"/>
        <end position="166"/>
    </location>
</feature>
<keyword evidence="1" id="KW-1133">Transmembrane helix</keyword>
<dbReference type="Proteomes" id="UP000316649">
    <property type="component" value="Unassembled WGS sequence"/>
</dbReference>
<comment type="caution">
    <text evidence="2">The sequence shown here is derived from an EMBL/GenBank/DDBJ whole genome shotgun (WGS) entry which is preliminary data.</text>
</comment>
<keyword evidence="1" id="KW-0812">Transmembrane</keyword>
<dbReference type="GO" id="GO:0140359">
    <property type="term" value="F:ABC-type transporter activity"/>
    <property type="evidence" value="ECO:0007669"/>
    <property type="project" value="InterPro"/>
</dbReference>
<gene>
    <name evidence="2" type="ORF">FHP88_15880</name>
</gene>
<keyword evidence="3" id="KW-1185">Reference proteome</keyword>
<evidence type="ECO:0000256" key="1">
    <source>
        <dbReference type="SAM" id="Phobius"/>
    </source>
</evidence>
<proteinExistence type="predicted"/>
<name>A0A557S0F6_9GAMM</name>
<feature type="transmembrane region" description="Helical" evidence="1">
    <location>
        <begin position="220"/>
        <end position="238"/>
    </location>
</feature>
<dbReference type="PANTHER" id="PTHR43471">
    <property type="entry name" value="ABC TRANSPORTER PERMEASE"/>
    <property type="match status" value="1"/>
</dbReference>
<dbReference type="OrthoDB" id="9794512at2"/>
<sequence>MIRNLSARELKSLFLSPMAWSLLGVVTIILAWLFLVQIESYLKIQPNLVARASELGVTDLIISPLFDSSAMVLLLITPLLSMRLLSEEFRTGTIQLLLSSPLSTQQIVLGKYLALIGMLFFVLLVTALMPLSLLFGASIDSGRLAASLLGLALLLASYGAIGLYLSSLTEQPAVAAVSTYGVLLFLWIINLANNSGLFDWLSLASHYRPFLNGTVSTGDTSYFLLIIVACLLMTIHQLEQRRGRG</sequence>
<reference evidence="2 3" key="1">
    <citation type="submission" date="2019-07" db="EMBL/GenBank/DDBJ databases">
        <title>The pathways for chlorine oxyanion respiration interact through the shared metabolite chlorate.</title>
        <authorList>
            <person name="Barnum T.P."/>
            <person name="Cheng Y."/>
            <person name="Hill K.A."/>
            <person name="Lucas L.N."/>
            <person name="Carlson H.K."/>
            <person name="Coates J.D."/>
        </authorList>
    </citation>
    <scope>NUCLEOTIDE SEQUENCE [LARGE SCALE GENOMIC DNA]</scope>
    <source>
        <strain evidence="2 3">BK-1</strain>
    </source>
</reference>
<feature type="transmembrane region" description="Helical" evidence="1">
    <location>
        <begin position="173"/>
        <end position="192"/>
    </location>
</feature>
<feature type="transmembrane region" description="Helical" evidence="1">
    <location>
        <begin position="112"/>
        <end position="139"/>
    </location>
</feature>
<evidence type="ECO:0000313" key="3">
    <source>
        <dbReference type="Proteomes" id="UP000316649"/>
    </source>
</evidence>
<protein>
    <submittedName>
        <fullName evidence="2">ABC transporter permease subunit</fullName>
    </submittedName>
</protein>
<dbReference type="GO" id="GO:0005886">
    <property type="term" value="C:plasma membrane"/>
    <property type="evidence" value="ECO:0007669"/>
    <property type="project" value="UniProtKB-SubCell"/>
</dbReference>
<keyword evidence="1" id="KW-0472">Membrane</keyword>
<feature type="transmembrane region" description="Helical" evidence="1">
    <location>
        <begin position="55"/>
        <end position="80"/>
    </location>
</feature>
<dbReference type="EMBL" id="VMNH01000023">
    <property type="protein sequence ID" value="TVO70930.1"/>
    <property type="molecule type" value="Genomic_DNA"/>
</dbReference>
<evidence type="ECO:0000313" key="2">
    <source>
        <dbReference type="EMBL" id="TVO70930.1"/>
    </source>
</evidence>